<feature type="domain" description="Aldehyde dehydrogenase" evidence="8">
    <location>
        <begin position="20"/>
        <end position="424"/>
    </location>
</feature>
<dbReference type="Proteomes" id="UP000221860">
    <property type="component" value="Unassembled WGS sequence"/>
</dbReference>
<feature type="active site" evidence="5">
    <location>
        <position position="242"/>
    </location>
</feature>
<dbReference type="InterPro" id="IPR016161">
    <property type="entry name" value="Ald_DH/histidinol_DH"/>
</dbReference>
<dbReference type="PROSITE" id="PS00687">
    <property type="entry name" value="ALDEHYDE_DEHYDR_GLU"/>
    <property type="match status" value="1"/>
</dbReference>
<dbReference type="GO" id="GO:0005737">
    <property type="term" value="C:cytoplasm"/>
    <property type="evidence" value="ECO:0007669"/>
    <property type="project" value="TreeGrafter"/>
</dbReference>
<organism evidence="9 10">
    <name type="scientific">Limimaricola cinnabarinus</name>
    <dbReference type="NCBI Taxonomy" id="1125964"/>
    <lineage>
        <taxon>Bacteria</taxon>
        <taxon>Pseudomonadati</taxon>
        <taxon>Pseudomonadota</taxon>
        <taxon>Alphaproteobacteria</taxon>
        <taxon>Rhodobacterales</taxon>
        <taxon>Paracoccaceae</taxon>
        <taxon>Limimaricola</taxon>
    </lineage>
</organism>
<evidence type="ECO:0000256" key="4">
    <source>
        <dbReference type="PIRNR" id="PIRNR036492"/>
    </source>
</evidence>
<evidence type="ECO:0000259" key="8">
    <source>
        <dbReference type="Pfam" id="PF00171"/>
    </source>
</evidence>
<dbReference type="InterPro" id="IPR016163">
    <property type="entry name" value="Ald_DH_C"/>
</dbReference>
<dbReference type="Gene3D" id="3.40.309.10">
    <property type="entry name" value="Aldehyde Dehydrogenase, Chain A, domain 2"/>
    <property type="match status" value="1"/>
</dbReference>
<dbReference type="PIRSF" id="PIRSF036492">
    <property type="entry name" value="ALDH"/>
    <property type="match status" value="1"/>
</dbReference>
<feature type="active site" evidence="5 6">
    <location>
        <position position="208"/>
    </location>
</feature>
<dbReference type="PROSITE" id="PS00070">
    <property type="entry name" value="ALDEHYDE_DEHYDR_CYS"/>
    <property type="match status" value="1"/>
</dbReference>
<dbReference type="Pfam" id="PF00171">
    <property type="entry name" value="Aldedh"/>
    <property type="match status" value="1"/>
</dbReference>
<dbReference type="RefSeq" id="WP_099278486.1">
    <property type="nucleotide sequence ID" value="NZ_KZ304979.1"/>
</dbReference>
<protein>
    <recommendedName>
        <fullName evidence="4">Aldehyde dehydrogenase</fullName>
    </recommendedName>
</protein>
<gene>
    <name evidence="9" type="ORF">CJ301_16640</name>
</gene>
<sequence>MTDELARALTDLRHDETPPPLSERRVQLRALEREIRARAETIAAATDADFGGRPRPETLLTEVAMTIGAARQAARHLRRWARPARVVLPPHFWPSTARIERVPLGLVGIIGPWNYPLQLSLVPLIAAIAGGNRAILHASEYTPRTAHEIARIVEAALPGRATALEPSPQTAAALAAAPLDGLFFTGSTATGRKVAQAAAENLVPTVLELGGKSPALLRADADLDDSARSIVAGKLLNAGQTCVAPDYALVPRAALQPFVAALKTASAALYPDPSGPDYAAIARPADRDRLACLLDGLETVPLMAHPPAPPRMGAVAVIDPPRDHALMQEEIFGPILPLIPYDTPQEARDFVNARPCPLALYVYGRDTKAARAEAEAIRSGGAMINEAVIHVGIHQLPFGGAGDSGMGAYHGEEGFRAFTRPRSVMVARPSLARLVRPPYGRNIERIVKSLIG</sequence>
<dbReference type="SUPFAM" id="SSF53720">
    <property type="entry name" value="ALDH-like"/>
    <property type="match status" value="1"/>
</dbReference>
<evidence type="ECO:0000256" key="6">
    <source>
        <dbReference type="PROSITE-ProRule" id="PRU10007"/>
    </source>
</evidence>
<evidence type="ECO:0000256" key="2">
    <source>
        <dbReference type="ARBA" id="ARBA00023002"/>
    </source>
</evidence>
<dbReference type="InterPro" id="IPR012394">
    <property type="entry name" value="Aldehyde_DH_NAD(P)"/>
</dbReference>
<evidence type="ECO:0000256" key="7">
    <source>
        <dbReference type="RuleBase" id="RU003345"/>
    </source>
</evidence>
<accession>A0A2G1MCD4</accession>
<name>A0A2G1MCD4_9RHOB</name>
<proteinExistence type="inferred from homology"/>
<dbReference type="EMBL" id="NQWH01000039">
    <property type="protein sequence ID" value="PHP26406.1"/>
    <property type="molecule type" value="Genomic_DNA"/>
</dbReference>
<evidence type="ECO:0000256" key="1">
    <source>
        <dbReference type="ARBA" id="ARBA00009986"/>
    </source>
</evidence>
<keyword evidence="3" id="KW-0520">NAD</keyword>
<evidence type="ECO:0000256" key="5">
    <source>
        <dbReference type="PIRSR" id="PIRSR036492-1"/>
    </source>
</evidence>
<evidence type="ECO:0000313" key="10">
    <source>
        <dbReference type="Proteomes" id="UP000221860"/>
    </source>
</evidence>
<comment type="caution">
    <text evidence="9">The sequence shown here is derived from an EMBL/GenBank/DDBJ whole genome shotgun (WGS) entry which is preliminary data.</text>
</comment>
<reference evidence="9 10" key="1">
    <citation type="submission" date="2017-08" db="EMBL/GenBank/DDBJ databases">
        <title>Draft Genome Sequence of Loktanella cinnabarina Strain XM1, Isolated from Coastal Surface Water.</title>
        <authorList>
            <person name="Ma R."/>
            <person name="Wang J."/>
            <person name="Wang Q."/>
            <person name="Ma Z."/>
            <person name="Li J."/>
            <person name="Chen L."/>
        </authorList>
    </citation>
    <scope>NUCLEOTIDE SEQUENCE [LARGE SCALE GENOMIC DNA]</scope>
    <source>
        <strain evidence="9 10">XM1</strain>
    </source>
</reference>
<dbReference type="InterPro" id="IPR015590">
    <property type="entry name" value="Aldehyde_DH_dom"/>
</dbReference>
<dbReference type="GO" id="GO:0006081">
    <property type="term" value="P:aldehyde metabolic process"/>
    <property type="evidence" value="ECO:0007669"/>
    <property type="project" value="InterPro"/>
</dbReference>
<dbReference type="GO" id="GO:0004029">
    <property type="term" value="F:aldehyde dehydrogenase (NAD+) activity"/>
    <property type="evidence" value="ECO:0007669"/>
    <property type="project" value="TreeGrafter"/>
</dbReference>
<evidence type="ECO:0000313" key="9">
    <source>
        <dbReference type="EMBL" id="PHP26406.1"/>
    </source>
</evidence>
<dbReference type="InterPro" id="IPR016160">
    <property type="entry name" value="Ald_DH_CS_CYS"/>
</dbReference>
<dbReference type="Gene3D" id="3.40.605.10">
    <property type="entry name" value="Aldehyde Dehydrogenase, Chain A, domain 1"/>
    <property type="match status" value="1"/>
</dbReference>
<dbReference type="InterPro" id="IPR029510">
    <property type="entry name" value="Ald_DH_CS_GLU"/>
</dbReference>
<comment type="similarity">
    <text evidence="1 4 7">Belongs to the aldehyde dehydrogenase family.</text>
</comment>
<dbReference type="PANTHER" id="PTHR43570">
    <property type="entry name" value="ALDEHYDE DEHYDROGENASE"/>
    <property type="match status" value="1"/>
</dbReference>
<evidence type="ECO:0000256" key="3">
    <source>
        <dbReference type="ARBA" id="ARBA00023027"/>
    </source>
</evidence>
<dbReference type="AlphaFoldDB" id="A0A2G1MCD4"/>
<dbReference type="OrthoDB" id="9812625at2"/>
<dbReference type="InterPro" id="IPR016162">
    <property type="entry name" value="Ald_DH_N"/>
</dbReference>
<keyword evidence="2 4" id="KW-0560">Oxidoreductase</keyword>
<keyword evidence="10" id="KW-1185">Reference proteome</keyword>
<dbReference type="PANTHER" id="PTHR43570:SF20">
    <property type="entry name" value="ALDEHYDE DEHYDROGENASE ALDX-RELATED"/>
    <property type="match status" value="1"/>
</dbReference>